<name>R7ZVS7_9BACT</name>
<proteinExistence type="predicted"/>
<reference evidence="2 3" key="1">
    <citation type="submission" date="2013-02" db="EMBL/GenBank/DDBJ databases">
        <title>A novel strain isolated from Lonar lake, Maharashtra, India.</title>
        <authorList>
            <person name="Singh A."/>
        </authorList>
    </citation>
    <scope>NUCLEOTIDE SEQUENCE [LARGE SCALE GENOMIC DNA]</scope>
    <source>
        <strain evidence="2 3">AK24</strain>
    </source>
</reference>
<evidence type="ECO:0000313" key="2">
    <source>
        <dbReference type="EMBL" id="EON78255.1"/>
    </source>
</evidence>
<gene>
    <name evidence="2" type="ORF">ADIS_1118</name>
</gene>
<protein>
    <submittedName>
        <fullName evidence="2">Uncharacterized protein</fullName>
    </submittedName>
</protein>
<keyword evidence="3" id="KW-1185">Reference proteome</keyword>
<organism evidence="2 3">
    <name type="scientific">Lunatimonas lonarensis</name>
    <dbReference type="NCBI Taxonomy" id="1232681"/>
    <lineage>
        <taxon>Bacteria</taxon>
        <taxon>Pseudomonadati</taxon>
        <taxon>Bacteroidota</taxon>
        <taxon>Cytophagia</taxon>
        <taxon>Cytophagales</taxon>
        <taxon>Cyclobacteriaceae</taxon>
    </lineage>
</organism>
<accession>R7ZVS7</accession>
<sequence>MKSILIFCFCVLIAPAIAQTQQSALPKNIVELTGSKGSFKGTLLAVMDSSVTILNHSAPYAPPVTIHFSEITHLKIRKRDSVTKGLLIGMAAGGIASYTIIQATYEPQPYIIQIFLPEGEFQTKVFTTILGSLGGGLLGALIGSSTVHVPINGHYPSYAAASEKLKRYTRTH</sequence>
<feature type="chain" id="PRO_5004451208" evidence="1">
    <location>
        <begin position="19"/>
        <end position="172"/>
    </location>
</feature>
<dbReference type="AlphaFoldDB" id="R7ZVS7"/>
<feature type="signal peptide" evidence="1">
    <location>
        <begin position="1"/>
        <end position="18"/>
    </location>
</feature>
<evidence type="ECO:0000256" key="1">
    <source>
        <dbReference type="SAM" id="SignalP"/>
    </source>
</evidence>
<comment type="caution">
    <text evidence="2">The sequence shown here is derived from an EMBL/GenBank/DDBJ whole genome shotgun (WGS) entry which is preliminary data.</text>
</comment>
<evidence type="ECO:0000313" key="3">
    <source>
        <dbReference type="Proteomes" id="UP000013909"/>
    </source>
</evidence>
<dbReference type="Proteomes" id="UP000013909">
    <property type="component" value="Unassembled WGS sequence"/>
</dbReference>
<keyword evidence="1" id="KW-0732">Signal</keyword>
<dbReference type="STRING" id="1232681.ADIS_1118"/>
<dbReference type="RefSeq" id="WP_010853264.1">
    <property type="nucleotide sequence ID" value="NZ_AQHR01000040.1"/>
</dbReference>
<dbReference type="EMBL" id="AQHR01000040">
    <property type="protein sequence ID" value="EON78255.1"/>
    <property type="molecule type" value="Genomic_DNA"/>
</dbReference>